<name>A0ACC0K165_CHOFU</name>
<gene>
    <name evidence="1" type="ORF">MSG28_000528</name>
</gene>
<proteinExistence type="predicted"/>
<comment type="caution">
    <text evidence="1">The sequence shown here is derived from an EMBL/GenBank/DDBJ whole genome shotgun (WGS) entry which is preliminary data.</text>
</comment>
<evidence type="ECO:0000313" key="2">
    <source>
        <dbReference type="Proteomes" id="UP001064048"/>
    </source>
</evidence>
<reference evidence="1 2" key="1">
    <citation type="journal article" date="2022" name="Genome Biol. Evol.">
        <title>The Spruce Budworm Genome: Reconstructing the Evolutionary History of Antifreeze Proteins.</title>
        <authorList>
            <person name="Beliveau C."/>
            <person name="Gagne P."/>
            <person name="Picq S."/>
            <person name="Vernygora O."/>
            <person name="Keeling C.I."/>
            <person name="Pinkney K."/>
            <person name="Doucet D."/>
            <person name="Wen F."/>
            <person name="Johnston J.S."/>
            <person name="Maaroufi H."/>
            <person name="Boyle B."/>
            <person name="Laroche J."/>
            <person name="Dewar K."/>
            <person name="Juretic N."/>
            <person name="Blackburn G."/>
            <person name="Nisole A."/>
            <person name="Brunet B."/>
            <person name="Brandao M."/>
            <person name="Lumley L."/>
            <person name="Duan J."/>
            <person name="Quan G."/>
            <person name="Lucarotti C.J."/>
            <person name="Roe A.D."/>
            <person name="Sperling F.A.H."/>
            <person name="Levesque R.C."/>
            <person name="Cusson M."/>
        </authorList>
    </citation>
    <scope>NUCLEOTIDE SEQUENCE [LARGE SCALE GENOMIC DNA]</scope>
    <source>
        <strain evidence="1">Glfc:IPQL:Cfum</strain>
    </source>
</reference>
<organism evidence="1 2">
    <name type="scientific">Choristoneura fumiferana</name>
    <name type="common">Spruce budworm moth</name>
    <name type="synonym">Archips fumiferana</name>
    <dbReference type="NCBI Taxonomy" id="7141"/>
    <lineage>
        <taxon>Eukaryota</taxon>
        <taxon>Metazoa</taxon>
        <taxon>Ecdysozoa</taxon>
        <taxon>Arthropoda</taxon>
        <taxon>Hexapoda</taxon>
        <taxon>Insecta</taxon>
        <taxon>Pterygota</taxon>
        <taxon>Neoptera</taxon>
        <taxon>Endopterygota</taxon>
        <taxon>Lepidoptera</taxon>
        <taxon>Glossata</taxon>
        <taxon>Ditrysia</taxon>
        <taxon>Tortricoidea</taxon>
        <taxon>Tortricidae</taxon>
        <taxon>Tortricinae</taxon>
        <taxon>Choristoneura</taxon>
    </lineage>
</organism>
<evidence type="ECO:0000313" key="1">
    <source>
        <dbReference type="EMBL" id="KAI8430125.1"/>
    </source>
</evidence>
<dbReference type="Proteomes" id="UP001064048">
    <property type="component" value="Chromosome Z"/>
</dbReference>
<protein>
    <submittedName>
        <fullName evidence="1">Uncharacterized protein</fullName>
    </submittedName>
</protein>
<sequence length="90" mass="9987">MKRSSSIVLVHGNERPTYRADYIYEKAFDAFYKVHHAAASWAVARARCEAEGTALLVPASLDEADSMPVLTANILTRYQGVFVGMHDLKS</sequence>
<dbReference type="EMBL" id="CM046131">
    <property type="protein sequence ID" value="KAI8430125.1"/>
    <property type="molecule type" value="Genomic_DNA"/>
</dbReference>
<accession>A0ACC0K165</accession>
<keyword evidence="2" id="KW-1185">Reference proteome</keyword>